<comment type="function">
    <text evidence="2">Involved in fatty acylation of protoxin at internal lysine residues, thereby converting it to the active toxin.</text>
</comment>
<keyword evidence="2" id="KW-0204">Cytolysis</keyword>
<dbReference type="Proteomes" id="UP001061302">
    <property type="component" value="Chromosome"/>
</dbReference>
<organism evidence="3 4">
    <name type="scientific">Chitiniphilus purpureus</name>
    <dbReference type="NCBI Taxonomy" id="2981137"/>
    <lineage>
        <taxon>Bacteria</taxon>
        <taxon>Pseudomonadati</taxon>
        <taxon>Pseudomonadota</taxon>
        <taxon>Betaproteobacteria</taxon>
        <taxon>Neisseriales</taxon>
        <taxon>Chitinibacteraceae</taxon>
        <taxon>Chitiniphilus</taxon>
    </lineage>
</organism>
<dbReference type="EMBL" id="CP106753">
    <property type="protein sequence ID" value="UXY16841.1"/>
    <property type="molecule type" value="Genomic_DNA"/>
</dbReference>
<evidence type="ECO:0000256" key="1">
    <source>
        <dbReference type="ARBA" id="ARBA00005686"/>
    </source>
</evidence>
<protein>
    <recommendedName>
        <fullName evidence="2">RTX toxin-activating lysine-acyltransferase</fullName>
        <ecNumber evidence="2">2.3.1.-</ecNumber>
    </recommendedName>
</protein>
<gene>
    <name evidence="3" type="ORF">N8I74_07445</name>
</gene>
<comment type="subcellular location">
    <subcellularLocation>
        <location evidence="2">Cytoplasm</location>
    </subcellularLocation>
</comment>
<proteinExistence type="inferred from homology"/>
<dbReference type="EC" id="2.3.1.-" evidence="2"/>
<keyword evidence="2" id="KW-0012">Acyltransferase</keyword>
<dbReference type="Pfam" id="PF02794">
    <property type="entry name" value="HlyC"/>
    <property type="match status" value="1"/>
</dbReference>
<dbReference type="InterPro" id="IPR003996">
    <property type="entry name" value="RTX_toxin-activating_protC_bac"/>
</dbReference>
<accession>A0ABY6DTM5</accession>
<sequence>MSEGKSNPDMQQMLQYAQAAFERMPTLGPVAWLFGRDEQKKYLTLADLDWAVQPPLILDQCRLFMNDKMPFAYVSWAFVSDEVHARLQQGQTRLAPHEWKGGGHVWLIDIVIPFGQGDAVLADLKQSALANQVIHAWINEQAVEL</sequence>
<keyword evidence="4" id="KW-1185">Reference proteome</keyword>
<evidence type="ECO:0000313" key="3">
    <source>
        <dbReference type="EMBL" id="UXY16841.1"/>
    </source>
</evidence>
<comment type="similarity">
    <text evidence="1 2">Belongs to the RTX toxin acyltransferase family.</text>
</comment>
<keyword evidence="2" id="KW-0963">Cytoplasm</keyword>
<evidence type="ECO:0000256" key="2">
    <source>
        <dbReference type="RuleBase" id="RU368102"/>
    </source>
</evidence>
<keyword evidence="2" id="KW-0808">Transferase</keyword>
<reference evidence="3" key="1">
    <citation type="submission" date="2022-10" db="EMBL/GenBank/DDBJ databases">
        <title>Chitiniphilus purpureus sp. nov., a novel chitin-degrading bacterium isolated from crawfish pond sediment.</title>
        <authorList>
            <person name="Li K."/>
        </authorList>
    </citation>
    <scope>NUCLEOTIDE SEQUENCE</scope>
    <source>
        <strain evidence="3">CD1</strain>
    </source>
</reference>
<dbReference type="RefSeq" id="WP_263126245.1">
    <property type="nucleotide sequence ID" value="NZ_CP106753.1"/>
</dbReference>
<evidence type="ECO:0000313" key="4">
    <source>
        <dbReference type="Proteomes" id="UP001061302"/>
    </source>
</evidence>
<name>A0ABY6DTM5_9NEIS</name>